<dbReference type="EnsemblPlants" id="EMT27079">
    <property type="protein sequence ID" value="EMT27079"/>
    <property type="gene ID" value="F775_13819"/>
</dbReference>
<sequence>MPLTARTGLLLVWLASRRQYNMSVVRLAVCNLLAGVCDVLPRLSSDLEFDKSGYAILTSDCSSSTTQQSSQPGCSTFFKVLITGRRYLGSHSLYTFSSSEARWSKPTQLTLDTPEVIHDCLHPDGAVSRGKVHWSVGDWSCRCSLDMDTETYHISQAKIMAWTIYVETSDEPQLGVTTNVTPLVLTLSGPGLELKICTWQDDNKRKDGAIAKAGRLTTRIVELKPPRQIKRCPNQIHLRLLG</sequence>
<dbReference type="AlphaFoldDB" id="M8BYM3"/>
<proteinExistence type="predicted"/>
<protein>
    <submittedName>
        <fullName evidence="1">Uncharacterized protein</fullName>
    </submittedName>
</protein>
<name>M8BYM3_AEGTA</name>
<evidence type="ECO:0000313" key="1">
    <source>
        <dbReference type="EnsemblPlants" id="EMT27079"/>
    </source>
</evidence>
<reference evidence="1" key="1">
    <citation type="submission" date="2015-06" db="UniProtKB">
        <authorList>
            <consortium name="EnsemblPlants"/>
        </authorList>
    </citation>
    <scope>IDENTIFICATION</scope>
</reference>
<dbReference type="PANTHER" id="PTHR35828">
    <property type="entry name" value="OS08G0203800 PROTEIN-RELATED"/>
    <property type="match status" value="1"/>
</dbReference>
<accession>M8BYM3</accession>
<dbReference type="PANTHER" id="PTHR35828:SF43">
    <property type="entry name" value="F-BOX DOMAIN-CONTAINING PROTEIN"/>
    <property type="match status" value="1"/>
</dbReference>
<organism evidence="1">
    <name type="scientific">Aegilops tauschii</name>
    <name type="common">Tausch's goatgrass</name>
    <name type="synonym">Aegilops squarrosa</name>
    <dbReference type="NCBI Taxonomy" id="37682"/>
    <lineage>
        <taxon>Eukaryota</taxon>
        <taxon>Viridiplantae</taxon>
        <taxon>Streptophyta</taxon>
        <taxon>Embryophyta</taxon>
        <taxon>Tracheophyta</taxon>
        <taxon>Spermatophyta</taxon>
        <taxon>Magnoliopsida</taxon>
        <taxon>Liliopsida</taxon>
        <taxon>Poales</taxon>
        <taxon>Poaceae</taxon>
        <taxon>BOP clade</taxon>
        <taxon>Pooideae</taxon>
        <taxon>Triticodae</taxon>
        <taxon>Triticeae</taxon>
        <taxon>Triticinae</taxon>
        <taxon>Aegilops</taxon>
    </lineage>
</organism>